<dbReference type="OrthoDB" id="408177at2759"/>
<dbReference type="SUPFAM" id="SSF56801">
    <property type="entry name" value="Acetyl-CoA synthetase-like"/>
    <property type="match status" value="1"/>
</dbReference>
<dbReference type="EnsemblProtists" id="EKX42000">
    <property type="protein sequence ID" value="EKX42000"/>
    <property type="gene ID" value="GUITHDRAFT_111853"/>
</dbReference>
<evidence type="ECO:0000313" key="4">
    <source>
        <dbReference type="Proteomes" id="UP000011087"/>
    </source>
</evidence>
<protein>
    <recommendedName>
        <fullName evidence="1">AMP-dependent synthetase/ligase domain-containing protein</fullName>
    </recommendedName>
</protein>
<dbReference type="EMBL" id="JH993019">
    <property type="protein sequence ID" value="EKX42000.1"/>
    <property type="molecule type" value="Genomic_DNA"/>
</dbReference>
<dbReference type="STRING" id="905079.L1J1N8"/>
<dbReference type="AlphaFoldDB" id="L1J1N8"/>
<dbReference type="Proteomes" id="UP000011087">
    <property type="component" value="Unassembled WGS sequence"/>
</dbReference>
<evidence type="ECO:0000313" key="3">
    <source>
        <dbReference type="EnsemblProtists" id="EKX42000"/>
    </source>
</evidence>
<gene>
    <name evidence="2" type="ORF">GUITHDRAFT_111853</name>
</gene>
<name>L1J1N8_GUITC</name>
<dbReference type="KEGG" id="gtt:GUITHDRAFT_111853"/>
<dbReference type="Gene3D" id="3.40.50.12780">
    <property type="entry name" value="N-terminal domain of ligase-like"/>
    <property type="match status" value="1"/>
</dbReference>
<dbReference type="InterPro" id="IPR015943">
    <property type="entry name" value="WD40/YVTN_repeat-like_dom_sf"/>
</dbReference>
<organism evidence="2">
    <name type="scientific">Guillardia theta (strain CCMP2712)</name>
    <name type="common">Cryptophyte</name>
    <dbReference type="NCBI Taxonomy" id="905079"/>
    <lineage>
        <taxon>Eukaryota</taxon>
        <taxon>Cryptophyceae</taxon>
        <taxon>Pyrenomonadales</taxon>
        <taxon>Geminigeraceae</taxon>
        <taxon>Guillardia</taxon>
    </lineage>
</organism>
<dbReference type="GeneID" id="17298791"/>
<dbReference type="SUPFAM" id="SSF50998">
    <property type="entry name" value="Quinoprotein alcohol dehydrogenase-like"/>
    <property type="match status" value="1"/>
</dbReference>
<dbReference type="InterPro" id="IPR052091">
    <property type="entry name" value="Beta-ala_Activ/Resist"/>
</dbReference>
<dbReference type="InterPro" id="IPR000873">
    <property type="entry name" value="AMP-dep_synth/lig_dom"/>
</dbReference>
<dbReference type="InterPro" id="IPR011047">
    <property type="entry name" value="Quinoprotein_ADH-like_sf"/>
</dbReference>
<evidence type="ECO:0000259" key="1">
    <source>
        <dbReference type="Pfam" id="PF00501"/>
    </source>
</evidence>
<dbReference type="HOGENOM" id="CLU_297798_0_0_1"/>
<feature type="domain" description="AMP-dependent synthetase/ligase" evidence="1">
    <location>
        <begin position="160"/>
        <end position="394"/>
    </location>
</feature>
<dbReference type="InterPro" id="IPR042099">
    <property type="entry name" value="ANL_N_sf"/>
</dbReference>
<keyword evidence="4" id="KW-1185">Reference proteome</keyword>
<evidence type="ECO:0000313" key="2">
    <source>
        <dbReference type="EMBL" id="EKX42000.1"/>
    </source>
</evidence>
<sequence>MADFRPADSEVVQEQGLPERFVVHEMIVDKLLIEADDVAIEIYPDQRLSRRELLSRASNSCLQLKSLGIEPGEVNSQMPEEVEHVLYENCQERVVERLIQNSNERRMFVNVCRFRYEESNRDALDCRAAIETTITASHLCWFLRPFSVDTTYINCRAYPTSGSTSGTSRYVLAEHQSVANYIINHPVLVEEAKGGRQKRILLWSPFVFDPYAGDVLAALYHGAVLCLWDGKQEDHRIEANEWRSNFLLGCAGALQATRATHLCTTPSILNYIAYELQATEPRELEAKLPDLSVVGVGGEMTSGSMVNLWASSFVLLNLYGCTECCVYQSAHRMRSIHDRCIVGKSFNCGSSGTDRRCLTFSVPMDQVDRSGQPCPDGAFGRIRIAGVQVGRGYLSGKQDEWAGGELPDHAVFAMTLSGERCFITNDRGVVGEGGKIRFAGREDGNVMKCMGVGIDVSRVESVLSASRSVLAAAVGVEDLSQNGDQIVQRLFALVIPQRDVDEEQVRVSLIEECVGDSDKNNTIPLDKVEDWIVLQQPRAELIKTVRIMFDEPMLAKVREESHKRKRADVEETSVDASHRVLRVIKEGCLEWWAGGCSAHSKIEFSDFRTKAFSKEDHLYCMKQSKKANQFRIRESPELSPDNDLIVKDTAYLSDITNKTYFMHVVWTNDLAKCVDCAPLLLSYVTDDTSVQVAIASSHAHIVKCMCVLSGQTLWCSRVRGRVEGPASISSGGRVVFVGTYANSVFGIDAACGDILQVFCTGDAVKGGVRVDRASGMSFFGSHDGKIRSLCRVEGREGVELRDEVICEMGEAVFGAPAVLMENNDMKLVACSIKGTVKCISNSCGTAMTGWKSEWAESCASPIFASPCIDVESSSNIYIAHADGTLNKFNIEGHLVLGGFVYFGCQLGFIYSVTGAPCLHRGSSGTFGIFCNSDGHVVMVKLEDGQLLGMLRLGGETFSSPVFIPSLLLPHSESGSVGRVFVGCRDNNMYCISLEGPVEGAAQDRARTAVVP</sequence>
<reference evidence="4" key="2">
    <citation type="submission" date="2012-11" db="EMBL/GenBank/DDBJ databases">
        <authorList>
            <person name="Kuo A."/>
            <person name="Curtis B.A."/>
            <person name="Tanifuji G."/>
            <person name="Burki F."/>
            <person name="Gruber A."/>
            <person name="Irimia M."/>
            <person name="Maruyama S."/>
            <person name="Arias M.C."/>
            <person name="Ball S.G."/>
            <person name="Gile G.H."/>
            <person name="Hirakawa Y."/>
            <person name="Hopkins J.F."/>
            <person name="Rensing S.A."/>
            <person name="Schmutz J."/>
            <person name="Symeonidi A."/>
            <person name="Elias M."/>
            <person name="Eveleigh R.J."/>
            <person name="Herman E.K."/>
            <person name="Klute M.J."/>
            <person name="Nakayama T."/>
            <person name="Obornik M."/>
            <person name="Reyes-Prieto A."/>
            <person name="Armbrust E.V."/>
            <person name="Aves S.J."/>
            <person name="Beiko R.G."/>
            <person name="Coutinho P."/>
            <person name="Dacks J.B."/>
            <person name="Durnford D.G."/>
            <person name="Fast N.M."/>
            <person name="Green B.R."/>
            <person name="Grisdale C."/>
            <person name="Hempe F."/>
            <person name="Henrissat B."/>
            <person name="Hoppner M.P."/>
            <person name="Ishida K.-I."/>
            <person name="Kim E."/>
            <person name="Koreny L."/>
            <person name="Kroth P.G."/>
            <person name="Liu Y."/>
            <person name="Malik S.-B."/>
            <person name="Maier U.G."/>
            <person name="McRose D."/>
            <person name="Mock T."/>
            <person name="Neilson J.A."/>
            <person name="Onodera N.T."/>
            <person name="Poole A.M."/>
            <person name="Pritham E.J."/>
            <person name="Richards T.A."/>
            <person name="Rocap G."/>
            <person name="Roy S.W."/>
            <person name="Sarai C."/>
            <person name="Schaack S."/>
            <person name="Shirato S."/>
            <person name="Slamovits C.H."/>
            <person name="Spencer D.F."/>
            <person name="Suzuki S."/>
            <person name="Worden A.Z."/>
            <person name="Zauner S."/>
            <person name="Barry K."/>
            <person name="Bell C."/>
            <person name="Bharti A.K."/>
            <person name="Crow J.A."/>
            <person name="Grimwood J."/>
            <person name="Kramer R."/>
            <person name="Lindquist E."/>
            <person name="Lucas S."/>
            <person name="Salamov A."/>
            <person name="McFadden G.I."/>
            <person name="Lane C.E."/>
            <person name="Keeling P.J."/>
            <person name="Gray M.W."/>
            <person name="Grigoriev I.V."/>
            <person name="Archibald J.M."/>
        </authorList>
    </citation>
    <scope>NUCLEOTIDE SEQUENCE</scope>
    <source>
        <strain evidence="4">CCMP2712</strain>
    </source>
</reference>
<dbReference type="GO" id="GO:0043041">
    <property type="term" value="P:amino acid activation for nonribosomal peptide biosynthetic process"/>
    <property type="evidence" value="ECO:0007669"/>
    <property type="project" value="TreeGrafter"/>
</dbReference>
<dbReference type="Pfam" id="PF00501">
    <property type="entry name" value="AMP-binding"/>
    <property type="match status" value="1"/>
</dbReference>
<reference evidence="2 4" key="1">
    <citation type="journal article" date="2012" name="Nature">
        <title>Algal genomes reveal evolutionary mosaicism and the fate of nucleomorphs.</title>
        <authorList>
            <consortium name="DOE Joint Genome Institute"/>
            <person name="Curtis B.A."/>
            <person name="Tanifuji G."/>
            <person name="Burki F."/>
            <person name="Gruber A."/>
            <person name="Irimia M."/>
            <person name="Maruyama S."/>
            <person name="Arias M.C."/>
            <person name="Ball S.G."/>
            <person name="Gile G.H."/>
            <person name="Hirakawa Y."/>
            <person name="Hopkins J.F."/>
            <person name="Kuo A."/>
            <person name="Rensing S.A."/>
            <person name="Schmutz J."/>
            <person name="Symeonidi A."/>
            <person name="Elias M."/>
            <person name="Eveleigh R.J."/>
            <person name="Herman E.K."/>
            <person name="Klute M.J."/>
            <person name="Nakayama T."/>
            <person name="Obornik M."/>
            <person name="Reyes-Prieto A."/>
            <person name="Armbrust E.V."/>
            <person name="Aves S.J."/>
            <person name="Beiko R.G."/>
            <person name="Coutinho P."/>
            <person name="Dacks J.B."/>
            <person name="Durnford D.G."/>
            <person name="Fast N.M."/>
            <person name="Green B.R."/>
            <person name="Grisdale C.J."/>
            <person name="Hempel F."/>
            <person name="Henrissat B."/>
            <person name="Hoppner M.P."/>
            <person name="Ishida K."/>
            <person name="Kim E."/>
            <person name="Koreny L."/>
            <person name="Kroth P.G."/>
            <person name="Liu Y."/>
            <person name="Malik S.B."/>
            <person name="Maier U.G."/>
            <person name="McRose D."/>
            <person name="Mock T."/>
            <person name="Neilson J.A."/>
            <person name="Onodera N.T."/>
            <person name="Poole A.M."/>
            <person name="Pritham E.J."/>
            <person name="Richards T.A."/>
            <person name="Rocap G."/>
            <person name="Roy S.W."/>
            <person name="Sarai C."/>
            <person name="Schaack S."/>
            <person name="Shirato S."/>
            <person name="Slamovits C.H."/>
            <person name="Spencer D.F."/>
            <person name="Suzuki S."/>
            <person name="Worden A.Z."/>
            <person name="Zauner S."/>
            <person name="Barry K."/>
            <person name="Bell C."/>
            <person name="Bharti A.K."/>
            <person name="Crow J.A."/>
            <person name="Grimwood J."/>
            <person name="Kramer R."/>
            <person name="Lindquist E."/>
            <person name="Lucas S."/>
            <person name="Salamov A."/>
            <person name="McFadden G.I."/>
            <person name="Lane C.E."/>
            <person name="Keeling P.J."/>
            <person name="Gray M.W."/>
            <person name="Grigoriev I.V."/>
            <person name="Archibald J.M."/>
        </authorList>
    </citation>
    <scope>NUCLEOTIDE SEQUENCE</scope>
    <source>
        <strain evidence="2 4">CCMP2712</strain>
    </source>
</reference>
<accession>L1J1N8</accession>
<dbReference type="Gene3D" id="2.130.10.10">
    <property type="entry name" value="YVTN repeat-like/Quinoprotein amine dehydrogenase"/>
    <property type="match status" value="1"/>
</dbReference>
<proteinExistence type="predicted"/>
<reference evidence="3" key="3">
    <citation type="submission" date="2015-06" db="UniProtKB">
        <authorList>
            <consortium name="EnsemblProtists"/>
        </authorList>
    </citation>
    <scope>IDENTIFICATION</scope>
</reference>
<dbReference type="RefSeq" id="XP_005828980.1">
    <property type="nucleotide sequence ID" value="XM_005828923.1"/>
</dbReference>
<dbReference type="PANTHER" id="PTHR44394">
    <property type="entry name" value="BETA-ALANINE-ACTIVATING ENZYME"/>
    <property type="match status" value="1"/>
</dbReference>
<dbReference type="PaxDb" id="55529-EKX42000"/>
<dbReference type="eggNOG" id="KOG4649">
    <property type="taxonomic scope" value="Eukaryota"/>
</dbReference>
<dbReference type="PANTHER" id="PTHR44394:SF1">
    <property type="entry name" value="BETA-ALANINE-ACTIVATING ENZYME"/>
    <property type="match status" value="1"/>
</dbReference>